<comment type="caution">
    <text evidence="9">The sequence shown here is derived from an EMBL/GenBank/DDBJ whole genome shotgun (WGS) entry which is preliminary data.</text>
</comment>
<proteinExistence type="inferred from homology"/>
<dbReference type="InterPro" id="IPR001128">
    <property type="entry name" value="Cyt_P450"/>
</dbReference>
<comment type="similarity">
    <text evidence="1 8">Belongs to the cytochrome P450 family.</text>
</comment>
<reference evidence="9 10" key="1">
    <citation type="submission" date="2024-11" db="EMBL/GenBank/DDBJ databases">
        <title>A near-complete genome assembly of Cinchona calisaya.</title>
        <authorList>
            <person name="Lian D.C."/>
            <person name="Zhao X.W."/>
            <person name="Wei L."/>
        </authorList>
    </citation>
    <scope>NUCLEOTIDE SEQUENCE [LARGE SCALE GENOMIC DNA]</scope>
    <source>
        <tissue evidence="9">Nenye</tissue>
    </source>
</reference>
<dbReference type="InterPro" id="IPR017972">
    <property type="entry name" value="Cyt_P450_CS"/>
</dbReference>
<feature type="binding site" description="axial binding residue" evidence="7">
    <location>
        <position position="570"/>
    </location>
    <ligand>
        <name>heme</name>
        <dbReference type="ChEBI" id="CHEBI:30413"/>
    </ligand>
    <ligandPart>
        <name>Fe</name>
        <dbReference type="ChEBI" id="CHEBI:18248"/>
    </ligandPart>
</feature>
<evidence type="ECO:0000256" key="2">
    <source>
        <dbReference type="ARBA" id="ARBA00022617"/>
    </source>
</evidence>
<dbReference type="FunFam" id="1.10.630.10:FF:000007">
    <property type="entry name" value="Cytochrome P450 76C4"/>
    <property type="match status" value="1"/>
</dbReference>
<dbReference type="Pfam" id="PF00067">
    <property type="entry name" value="p450"/>
    <property type="match status" value="1"/>
</dbReference>
<protein>
    <recommendedName>
        <fullName evidence="11">Cytochrome P450</fullName>
    </recommendedName>
</protein>
<comment type="cofactor">
    <cofactor evidence="7">
        <name>heme</name>
        <dbReference type="ChEBI" id="CHEBI:30413"/>
    </cofactor>
</comment>
<organism evidence="9 10">
    <name type="scientific">Cinchona calisaya</name>
    <dbReference type="NCBI Taxonomy" id="153742"/>
    <lineage>
        <taxon>Eukaryota</taxon>
        <taxon>Viridiplantae</taxon>
        <taxon>Streptophyta</taxon>
        <taxon>Embryophyta</taxon>
        <taxon>Tracheophyta</taxon>
        <taxon>Spermatophyta</taxon>
        <taxon>Magnoliopsida</taxon>
        <taxon>eudicotyledons</taxon>
        <taxon>Gunneridae</taxon>
        <taxon>Pentapetalae</taxon>
        <taxon>asterids</taxon>
        <taxon>lamiids</taxon>
        <taxon>Gentianales</taxon>
        <taxon>Rubiaceae</taxon>
        <taxon>Cinchonoideae</taxon>
        <taxon>Cinchoneae</taxon>
        <taxon>Cinchona</taxon>
    </lineage>
</organism>
<evidence type="ECO:0008006" key="11">
    <source>
        <dbReference type="Google" id="ProtNLM"/>
    </source>
</evidence>
<evidence type="ECO:0000256" key="8">
    <source>
        <dbReference type="RuleBase" id="RU000461"/>
    </source>
</evidence>
<dbReference type="CDD" id="cd11073">
    <property type="entry name" value="CYP76-like"/>
    <property type="match status" value="1"/>
</dbReference>
<evidence type="ECO:0000313" key="9">
    <source>
        <dbReference type="EMBL" id="KAL3499498.1"/>
    </source>
</evidence>
<dbReference type="PROSITE" id="PS00086">
    <property type="entry name" value="CYTOCHROME_P450"/>
    <property type="match status" value="1"/>
</dbReference>
<accession>A0ABD2XWA6</accession>
<keyword evidence="3 7" id="KW-0479">Metal-binding</keyword>
<dbReference type="GO" id="GO:0046872">
    <property type="term" value="F:metal ion binding"/>
    <property type="evidence" value="ECO:0007669"/>
    <property type="project" value="UniProtKB-KW"/>
</dbReference>
<evidence type="ECO:0000256" key="5">
    <source>
        <dbReference type="ARBA" id="ARBA00023004"/>
    </source>
</evidence>
<dbReference type="InterPro" id="IPR002401">
    <property type="entry name" value="Cyt_P450_E_grp-I"/>
</dbReference>
<dbReference type="Proteomes" id="UP001630127">
    <property type="component" value="Unassembled WGS sequence"/>
</dbReference>
<keyword evidence="6 8" id="KW-0503">Monooxygenase</keyword>
<dbReference type="GO" id="GO:0004497">
    <property type="term" value="F:monooxygenase activity"/>
    <property type="evidence" value="ECO:0007669"/>
    <property type="project" value="UniProtKB-KW"/>
</dbReference>
<evidence type="ECO:0000313" key="10">
    <source>
        <dbReference type="Proteomes" id="UP001630127"/>
    </source>
</evidence>
<evidence type="ECO:0000256" key="1">
    <source>
        <dbReference type="ARBA" id="ARBA00010617"/>
    </source>
</evidence>
<keyword evidence="2 7" id="KW-0349">Heme</keyword>
<evidence type="ECO:0000256" key="6">
    <source>
        <dbReference type="ARBA" id="ARBA00023033"/>
    </source>
</evidence>
<evidence type="ECO:0000256" key="7">
    <source>
        <dbReference type="PIRSR" id="PIRSR602401-1"/>
    </source>
</evidence>
<keyword evidence="10" id="KW-1185">Reference proteome</keyword>
<dbReference type="PANTHER" id="PTHR47951:SF7">
    <property type="entry name" value="FLAVONOID 3',5'-HYDROXYLASE-LIKE ISOFORM X1"/>
    <property type="match status" value="1"/>
</dbReference>
<dbReference type="AlphaFoldDB" id="A0ABD2XWA6"/>
<dbReference type="PRINTS" id="PR00385">
    <property type="entry name" value="P450"/>
</dbReference>
<dbReference type="PANTHER" id="PTHR47951">
    <property type="entry name" value="OS08G0547900 PROTEIN"/>
    <property type="match status" value="1"/>
</dbReference>
<evidence type="ECO:0000256" key="3">
    <source>
        <dbReference type="ARBA" id="ARBA00022723"/>
    </source>
</evidence>
<gene>
    <name evidence="9" type="ORF">ACH5RR_038591</name>
</gene>
<evidence type="ECO:0000256" key="4">
    <source>
        <dbReference type="ARBA" id="ARBA00023002"/>
    </source>
</evidence>
<dbReference type="SUPFAM" id="SSF48264">
    <property type="entry name" value="Cytochrome P450"/>
    <property type="match status" value="1"/>
</dbReference>
<dbReference type="PRINTS" id="PR00463">
    <property type="entry name" value="EP450I"/>
</dbReference>
<dbReference type="EMBL" id="JBJUIK010000016">
    <property type="protein sequence ID" value="KAL3499498.1"/>
    <property type="molecule type" value="Genomic_DNA"/>
</dbReference>
<keyword evidence="5 7" id="KW-0408">Iron</keyword>
<dbReference type="Gene3D" id="1.10.630.10">
    <property type="entry name" value="Cytochrome P450"/>
    <property type="match status" value="1"/>
</dbReference>
<sequence length="626" mass="71406">MLGLLSKPNISDIPILARFNIQGIEKQGKALLQIVEEIFDAVINERVKIVEDEIKNAGKKKDSIHILLELEKQEVDGVKINMRQLKAIMMFCRHSVNILNIIMHTIVAKCAWLLGNSNNKYTPAQAALTISVVTISLFWCIMKFMKSRKEKSLLPPGPPGLPILGYLPFLDTNLHTQFTELAHQYGPIFKLKLGNKLCVVLSSPSLIKEVTREQDIVFANRDPPIAVLVTTYGGLDIAWSPYGSYWRNIRKIFVREMLSGSNLDACYDLRKDEVRKAVEYVNTNVGKLVNIGELIFVTEIKVIMSMLWGGTLDEEKQNRVEAEFKKVFEQIVAFCSKPNISDFFPILARFDIQGIERQVKCLREMVEEILDAIINESMKMVPNNVEDPIKSGKKKDFVQILLELIKQENTGDTFNLTQVKAIVMDVLLGGTDTTATMSEWVMTEVMHNREVMEKVQKELEDVIGINNTIEEIHLPKLQYLDAVVKETFRLHPALPLLVPKRSSQSCMVGGYMIPKDTRVFVNAWAIHRDPELWDNPLEFKPERFLSEPNNWDYSGNNFQYLPFGSGRRICAGIPLAEKMLMYILASLLHPFDWKPTKSKEVDLSEKFGIFMRKSTPLLAIPTKKLY</sequence>
<keyword evidence="4 8" id="KW-0560">Oxidoreductase</keyword>
<dbReference type="InterPro" id="IPR036396">
    <property type="entry name" value="Cyt_P450_sf"/>
</dbReference>
<name>A0ABD2XWA6_9GENT</name>